<comment type="similarity">
    <text evidence="2">Belongs to the acyl-CoA dehydrogenase family.</text>
</comment>
<comment type="cofactor">
    <cofactor evidence="1">
        <name>FAD</name>
        <dbReference type="ChEBI" id="CHEBI:57692"/>
    </cofactor>
</comment>
<dbReference type="InterPro" id="IPR009100">
    <property type="entry name" value="AcylCoA_DH/oxidase_NM_dom_sf"/>
</dbReference>
<dbReference type="FunFam" id="2.40.110.10:FF:000014">
    <property type="entry name" value="Probable acyl-CoA dehydrogenase"/>
    <property type="match status" value="1"/>
</dbReference>
<evidence type="ECO:0000256" key="3">
    <source>
        <dbReference type="ARBA" id="ARBA00022630"/>
    </source>
</evidence>
<proteinExistence type="inferred from homology"/>
<evidence type="ECO:0000313" key="9">
    <source>
        <dbReference type="EMBL" id="AMO24952.1"/>
    </source>
</evidence>
<evidence type="ECO:0000256" key="5">
    <source>
        <dbReference type="ARBA" id="ARBA00023002"/>
    </source>
</evidence>
<dbReference type="InterPro" id="IPR009075">
    <property type="entry name" value="AcylCo_DH/oxidase_C"/>
</dbReference>
<dbReference type="InterPro" id="IPR013786">
    <property type="entry name" value="AcylCoA_DH/ox_N"/>
</dbReference>
<dbReference type="PIRSF" id="PIRSF016578">
    <property type="entry name" value="HsaA"/>
    <property type="match status" value="1"/>
</dbReference>
<dbReference type="InterPro" id="IPR046373">
    <property type="entry name" value="Acyl-CoA_Oxase/DH_mid-dom_sf"/>
</dbReference>
<keyword evidence="10" id="KW-1185">Reference proteome</keyword>
<dbReference type="GO" id="GO:0003995">
    <property type="term" value="F:acyl-CoA dehydrogenase activity"/>
    <property type="evidence" value="ECO:0007669"/>
    <property type="project" value="InterPro"/>
</dbReference>
<dbReference type="Gene3D" id="1.10.540.10">
    <property type="entry name" value="Acyl-CoA dehydrogenase/oxidase, N-terminal domain"/>
    <property type="match status" value="1"/>
</dbReference>
<keyword evidence="5" id="KW-0560">Oxidoreductase</keyword>
<dbReference type="InterPro" id="IPR037069">
    <property type="entry name" value="AcylCoA_DH/ox_N_sf"/>
</dbReference>
<dbReference type="EMBL" id="CP010951">
    <property type="protein sequence ID" value="AMO24952.1"/>
    <property type="molecule type" value="Genomic_DNA"/>
</dbReference>
<keyword evidence="4" id="KW-0274">FAD</keyword>
<evidence type="ECO:0000256" key="2">
    <source>
        <dbReference type="ARBA" id="ARBA00009347"/>
    </source>
</evidence>
<evidence type="ECO:0000259" key="7">
    <source>
        <dbReference type="Pfam" id="PF02770"/>
    </source>
</evidence>
<feature type="domain" description="Acyl-CoA dehydrogenase/oxidase N-terminal" evidence="8">
    <location>
        <begin position="12"/>
        <end position="117"/>
    </location>
</feature>
<dbReference type="FunFam" id="1.20.140.10:FF:000012">
    <property type="entry name" value="Acyl-CoA dehydrogenase fadE12"/>
    <property type="match status" value="1"/>
</dbReference>
<dbReference type="Gene3D" id="2.40.110.10">
    <property type="entry name" value="Butyryl-CoA Dehydrogenase, subunit A, domain 2"/>
    <property type="match status" value="1"/>
</dbReference>
<dbReference type="Pfam" id="PF00441">
    <property type="entry name" value="Acyl-CoA_dh_1"/>
    <property type="match status" value="1"/>
</dbReference>
<dbReference type="PATRIC" id="fig|94132.3.peg.4406"/>
<accession>A0A127K1E4</accession>
<dbReference type="Gene3D" id="1.20.140.10">
    <property type="entry name" value="Butyryl-CoA Dehydrogenase, subunit A, domain 3"/>
    <property type="match status" value="1"/>
</dbReference>
<dbReference type="PANTHER" id="PTHR48083">
    <property type="entry name" value="MEDIUM-CHAIN SPECIFIC ACYL-COA DEHYDROGENASE, MITOCHONDRIAL-RELATED"/>
    <property type="match status" value="1"/>
</dbReference>
<dbReference type="InterPro" id="IPR036250">
    <property type="entry name" value="AcylCo_DH-like_C"/>
</dbReference>
<dbReference type="AlphaFoldDB" id="A0A127K1E4"/>
<dbReference type="InterPro" id="IPR050741">
    <property type="entry name" value="Acyl-CoA_dehydrogenase"/>
</dbReference>
<dbReference type="RefSeq" id="WP_061503368.1">
    <property type="nucleotide sequence ID" value="NZ_CP010951.1"/>
</dbReference>
<dbReference type="SUPFAM" id="SSF47203">
    <property type="entry name" value="Acyl-CoA dehydrogenase C-terminal domain-like"/>
    <property type="match status" value="1"/>
</dbReference>
<evidence type="ECO:0000259" key="8">
    <source>
        <dbReference type="Pfam" id="PF02771"/>
    </source>
</evidence>
<gene>
    <name evidence="9" type="ORF">UC35_21605</name>
</gene>
<dbReference type="OrthoDB" id="9769473at2"/>
<dbReference type="Pfam" id="PF02771">
    <property type="entry name" value="Acyl-CoA_dh_N"/>
    <property type="match status" value="1"/>
</dbReference>
<dbReference type="GO" id="GO:0050660">
    <property type="term" value="F:flavin adenine dinucleotide binding"/>
    <property type="evidence" value="ECO:0007669"/>
    <property type="project" value="InterPro"/>
</dbReference>
<evidence type="ECO:0000259" key="6">
    <source>
        <dbReference type="Pfam" id="PF00441"/>
    </source>
</evidence>
<dbReference type="Proteomes" id="UP000070433">
    <property type="component" value="Chromosome"/>
</dbReference>
<dbReference type="Pfam" id="PF02770">
    <property type="entry name" value="Acyl-CoA_dh_M"/>
    <property type="match status" value="1"/>
</dbReference>
<organism evidence="9 10">
    <name type="scientific">Ramlibacter tataouinensis</name>
    <dbReference type="NCBI Taxonomy" id="94132"/>
    <lineage>
        <taxon>Bacteria</taxon>
        <taxon>Pseudomonadati</taxon>
        <taxon>Pseudomonadota</taxon>
        <taxon>Betaproteobacteria</taxon>
        <taxon>Burkholderiales</taxon>
        <taxon>Comamonadaceae</taxon>
        <taxon>Ramlibacter</taxon>
    </lineage>
</organism>
<keyword evidence="3" id="KW-0285">Flavoprotein</keyword>
<dbReference type="FunFam" id="1.10.540.10:FF:000013">
    <property type="entry name" value="Acyl-CoA dehydrogenase"/>
    <property type="match status" value="1"/>
</dbReference>
<reference evidence="9 10" key="1">
    <citation type="journal article" date="2014" name="Int. J. Syst. Evol. Microbiol.">
        <title>Ramlibacter solisilvae sp. nov., isolated from forest soil, and emended description of the genus Ramlibacter.</title>
        <authorList>
            <person name="Lee H.J."/>
            <person name="Lee S.H."/>
            <person name="Lee S.S."/>
            <person name="Lee J.S."/>
            <person name="Kim Y."/>
            <person name="Kim S.C."/>
            <person name="Jeon C.O."/>
        </authorList>
    </citation>
    <scope>NUCLEOTIDE SEQUENCE [LARGE SCALE GENOMIC DNA]</scope>
    <source>
        <strain evidence="9 10">5-10</strain>
    </source>
</reference>
<evidence type="ECO:0000313" key="10">
    <source>
        <dbReference type="Proteomes" id="UP000070433"/>
    </source>
</evidence>
<feature type="domain" description="Acyl-CoA dehydrogenase/oxidase C-terminal" evidence="6">
    <location>
        <begin position="237"/>
        <end position="370"/>
    </location>
</feature>
<evidence type="ECO:0000256" key="1">
    <source>
        <dbReference type="ARBA" id="ARBA00001974"/>
    </source>
</evidence>
<dbReference type="SUPFAM" id="SSF56645">
    <property type="entry name" value="Acyl-CoA dehydrogenase NM domain-like"/>
    <property type="match status" value="1"/>
</dbReference>
<dbReference type="GO" id="GO:0033539">
    <property type="term" value="P:fatty acid beta-oxidation using acyl-CoA dehydrogenase"/>
    <property type="evidence" value="ECO:0007669"/>
    <property type="project" value="TreeGrafter"/>
</dbReference>
<dbReference type="GO" id="GO:0005737">
    <property type="term" value="C:cytoplasm"/>
    <property type="evidence" value="ECO:0007669"/>
    <property type="project" value="TreeGrafter"/>
</dbReference>
<protein>
    <submittedName>
        <fullName evidence="9">Acyl-CoA dehydrogenase</fullName>
    </submittedName>
</protein>
<dbReference type="InterPro" id="IPR006089">
    <property type="entry name" value="Acyl-CoA_DH_CS"/>
</dbReference>
<dbReference type="PROSITE" id="PS00073">
    <property type="entry name" value="ACYL_COA_DH_2"/>
    <property type="match status" value="1"/>
</dbReference>
<dbReference type="InterPro" id="IPR006091">
    <property type="entry name" value="Acyl-CoA_Oxase/DH_mid-dom"/>
</dbReference>
<name>A0A127K1E4_9BURK</name>
<sequence>MKALPQADRFGELREALRAACGAFDAAYWQGVDEQRGYPEAFVAMLTQGGWLAAMIPQEFGGSGLGLAEASVIMEEINRSGGNAGSCHGQMYNMGTLLRHGSEAQKRQWLPRIAAGEVRLQSMGVTEPAAGTDTSKIRTTAVRRSGPGGDRWVISGQKVWISRVQHSDLMILLARTTPLSQAARKTEGMSLFLVEVQAALAHGMSVRPIRNMVNHETNELFFDGLEVAHEQMIGQEGQGFRYILDGLNAERTLIAAECIGDAYWFIEKARRYASERVVFDRPIGQNQGVQFPIAQAYIETEAANLMRFAACELFDAHKPCGAEANMAKYLAAKASWEAAEACLQTHGGYGFAAEYDVERKFRETRLYQVAPISTNLIYSYIAEHVLGLPRSF</sequence>
<feature type="domain" description="Acyl-CoA oxidase/dehydrogenase middle" evidence="7">
    <location>
        <begin position="122"/>
        <end position="223"/>
    </location>
</feature>
<dbReference type="PANTHER" id="PTHR48083:SF1">
    <property type="entry name" value="DEHYDROGENASE, PUTATIVE (AFU_ORTHOLOGUE AFUA_7G06510)-RELATED"/>
    <property type="match status" value="1"/>
</dbReference>
<evidence type="ECO:0000256" key="4">
    <source>
        <dbReference type="ARBA" id="ARBA00022827"/>
    </source>
</evidence>